<evidence type="ECO:0000313" key="1">
    <source>
        <dbReference type="EMBL" id="TKT70401.1"/>
    </source>
</evidence>
<name>A0A4U6BKT0_9BRAD</name>
<reference evidence="1" key="1">
    <citation type="submission" date="2019-04" db="EMBL/GenBank/DDBJ databases">
        <title>Whole genome sequencing of cave bacteria.</title>
        <authorList>
            <person name="Gan H.M."/>
            <person name="Barton H."/>
            <person name="Savka M.A."/>
        </authorList>
    </citation>
    <scope>NUCLEOTIDE SEQUENCE [LARGE SCALE GENOMIC DNA]</scope>
    <source>
        <strain evidence="1">LC387</strain>
    </source>
</reference>
<dbReference type="Proteomes" id="UP000034832">
    <property type="component" value="Unassembled WGS sequence"/>
</dbReference>
<dbReference type="RefSeq" id="WP_046828942.1">
    <property type="nucleotide sequence ID" value="NZ_LBIA02000001.1"/>
</dbReference>
<sequence>MRRTPVYIVCSPRPAVGKTLIARALTEFLVLQRGAVIAFDINLREPSLLNYLPGVTETALISDTFGQMALMDRLIVNDGVPKVIDLGFHAFDDFFKLIAEIGFMKEADRRGVDPIVLFIPDRDRASIMAWAMLRETFPNAAIVPVENEHVLWGPLPREFARVRPFKVAALPAFLKSIIGRLTFSFSHYLRTNKDQSSELHQWVRTNYTRFRELELNLILHKLG</sequence>
<comment type="caution">
    <text evidence="1">The sequence shown here is derived from an EMBL/GenBank/DDBJ whole genome shotgun (WGS) entry which is preliminary data.</text>
</comment>
<dbReference type="OrthoDB" id="8438645at2"/>
<proteinExistence type="predicted"/>
<evidence type="ECO:0000313" key="2">
    <source>
        <dbReference type="Proteomes" id="UP000034832"/>
    </source>
</evidence>
<evidence type="ECO:0008006" key="3">
    <source>
        <dbReference type="Google" id="ProtNLM"/>
    </source>
</evidence>
<accession>A0A4U6BKT0</accession>
<keyword evidence="2" id="KW-1185">Reference proteome</keyword>
<dbReference type="SUPFAM" id="SSF52540">
    <property type="entry name" value="P-loop containing nucleoside triphosphate hydrolases"/>
    <property type="match status" value="1"/>
</dbReference>
<dbReference type="InterPro" id="IPR027417">
    <property type="entry name" value="P-loop_NTPase"/>
</dbReference>
<organism evidence="1 2">
    <name type="scientific">Afipia massiliensis</name>
    <dbReference type="NCBI Taxonomy" id="211460"/>
    <lineage>
        <taxon>Bacteria</taxon>
        <taxon>Pseudomonadati</taxon>
        <taxon>Pseudomonadota</taxon>
        <taxon>Alphaproteobacteria</taxon>
        <taxon>Hyphomicrobiales</taxon>
        <taxon>Nitrobacteraceae</taxon>
        <taxon>Afipia</taxon>
    </lineage>
</organism>
<dbReference type="AlphaFoldDB" id="A0A4U6BKT0"/>
<dbReference type="STRING" id="211460.YH63_16235"/>
<gene>
    <name evidence="1" type="ORF">YH63_002655</name>
</gene>
<protein>
    <recommendedName>
        <fullName evidence="3">CobQ/CobB/MinD/ParA nucleotide binding domain-containing protein</fullName>
    </recommendedName>
</protein>
<dbReference type="EMBL" id="LBIA02000001">
    <property type="protein sequence ID" value="TKT70401.1"/>
    <property type="molecule type" value="Genomic_DNA"/>
</dbReference>